<dbReference type="Pfam" id="PF03544">
    <property type="entry name" value="TonB_C"/>
    <property type="match status" value="1"/>
</dbReference>
<dbReference type="PROSITE" id="PS52015">
    <property type="entry name" value="TONB_CTD"/>
    <property type="match status" value="1"/>
</dbReference>
<evidence type="ECO:0000259" key="10">
    <source>
        <dbReference type="PROSITE" id="PS52015"/>
    </source>
</evidence>
<gene>
    <name evidence="11" type="ORF">CA267_002515</name>
</gene>
<keyword evidence="12" id="KW-1185">Reference proteome</keyword>
<keyword evidence="7" id="KW-0653">Protein transport</keyword>
<comment type="subcellular location">
    <subcellularLocation>
        <location evidence="1">Cell inner membrane</location>
        <topology evidence="1">Single-pass membrane protein</topology>
        <orientation evidence="1">Periplasmic side</orientation>
    </subcellularLocation>
</comment>
<dbReference type="AlphaFoldDB" id="A0A6M4MC62"/>
<dbReference type="Proteomes" id="UP000219285">
    <property type="component" value="Chromosome"/>
</dbReference>
<proteinExistence type="inferred from homology"/>
<evidence type="ECO:0000313" key="12">
    <source>
        <dbReference type="Proteomes" id="UP000219285"/>
    </source>
</evidence>
<reference evidence="11 12" key="2">
    <citation type="submission" date="2020-04" db="EMBL/GenBank/DDBJ databases">
        <title>Complete genome sequence of Alteromonas pelagimontana 5.12T.</title>
        <authorList>
            <person name="Sinha R.K."/>
            <person name="Krishnan K.P."/>
            <person name="Kurian J.P."/>
        </authorList>
    </citation>
    <scope>NUCLEOTIDE SEQUENCE [LARGE SCALE GENOMIC DNA]</scope>
    <source>
        <strain evidence="11 12">5.12</strain>
    </source>
</reference>
<dbReference type="GO" id="GO:0005886">
    <property type="term" value="C:plasma membrane"/>
    <property type="evidence" value="ECO:0007669"/>
    <property type="project" value="UniProtKB-SubCell"/>
</dbReference>
<evidence type="ECO:0000313" key="11">
    <source>
        <dbReference type="EMBL" id="QJR79746.1"/>
    </source>
</evidence>
<evidence type="ECO:0000256" key="1">
    <source>
        <dbReference type="ARBA" id="ARBA00004383"/>
    </source>
</evidence>
<dbReference type="GO" id="GO:0015031">
    <property type="term" value="P:protein transport"/>
    <property type="evidence" value="ECO:0007669"/>
    <property type="project" value="UniProtKB-KW"/>
</dbReference>
<evidence type="ECO:0000256" key="5">
    <source>
        <dbReference type="ARBA" id="ARBA00022519"/>
    </source>
</evidence>
<dbReference type="RefSeq" id="WP_170669008.1">
    <property type="nucleotide sequence ID" value="NZ_CP052766.1"/>
</dbReference>
<evidence type="ECO:0000256" key="3">
    <source>
        <dbReference type="ARBA" id="ARBA00022448"/>
    </source>
</evidence>
<evidence type="ECO:0000256" key="8">
    <source>
        <dbReference type="ARBA" id="ARBA00022989"/>
    </source>
</evidence>
<evidence type="ECO:0000256" key="7">
    <source>
        <dbReference type="ARBA" id="ARBA00022927"/>
    </source>
</evidence>
<organism evidence="11 12">
    <name type="scientific">Alteromonas pelagimontana</name>
    <dbReference type="NCBI Taxonomy" id="1858656"/>
    <lineage>
        <taxon>Bacteria</taxon>
        <taxon>Pseudomonadati</taxon>
        <taxon>Pseudomonadota</taxon>
        <taxon>Gammaproteobacteria</taxon>
        <taxon>Alteromonadales</taxon>
        <taxon>Alteromonadaceae</taxon>
        <taxon>Alteromonas/Salinimonas group</taxon>
        <taxon>Alteromonas</taxon>
    </lineage>
</organism>
<reference evidence="12" key="1">
    <citation type="submission" date="2014-12" db="EMBL/GenBank/DDBJ databases">
        <title>Complete genome sequence of a multi-drug resistant Klebsiella pneumoniae.</title>
        <authorList>
            <person name="Hua X."/>
            <person name="Chen Q."/>
            <person name="Li X."/>
            <person name="Feng Y."/>
            <person name="Ruan Z."/>
            <person name="Yu Y."/>
        </authorList>
    </citation>
    <scope>NUCLEOTIDE SEQUENCE [LARGE SCALE GENOMIC DNA]</scope>
    <source>
        <strain evidence="12">5.12</strain>
    </source>
</reference>
<dbReference type="PANTHER" id="PTHR33446">
    <property type="entry name" value="PROTEIN TONB-RELATED"/>
    <property type="match status" value="1"/>
</dbReference>
<dbReference type="InterPro" id="IPR051045">
    <property type="entry name" value="TonB-dependent_transducer"/>
</dbReference>
<keyword evidence="8" id="KW-1133">Transmembrane helix</keyword>
<name>A0A6M4MC62_9ALTE</name>
<accession>A0A6M4MC62</accession>
<keyword evidence="6" id="KW-0812">Transmembrane</keyword>
<keyword evidence="4" id="KW-1003">Cell membrane</keyword>
<dbReference type="GO" id="GO:0055085">
    <property type="term" value="P:transmembrane transport"/>
    <property type="evidence" value="ECO:0007669"/>
    <property type="project" value="InterPro"/>
</dbReference>
<dbReference type="InterPro" id="IPR006260">
    <property type="entry name" value="TonB/TolA_C"/>
</dbReference>
<dbReference type="KEGG" id="apel:CA267_002515"/>
<dbReference type="InterPro" id="IPR037682">
    <property type="entry name" value="TonB_C"/>
</dbReference>
<dbReference type="Gene3D" id="3.30.1150.10">
    <property type="match status" value="1"/>
</dbReference>
<feature type="domain" description="TonB C-terminal" evidence="10">
    <location>
        <begin position="39"/>
        <end position="135"/>
    </location>
</feature>
<evidence type="ECO:0000256" key="9">
    <source>
        <dbReference type="ARBA" id="ARBA00023136"/>
    </source>
</evidence>
<dbReference type="NCBIfam" id="TIGR01352">
    <property type="entry name" value="tonB_Cterm"/>
    <property type="match status" value="1"/>
</dbReference>
<keyword evidence="3" id="KW-0813">Transport</keyword>
<evidence type="ECO:0000256" key="2">
    <source>
        <dbReference type="ARBA" id="ARBA00006555"/>
    </source>
</evidence>
<protein>
    <submittedName>
        <fullName evidence="11">Energy transducer TonB</fullName>
    </submittedName>
</protein>
<keyword evidence="5" id="KW-0997">Cell inner membrane</keyword>
<evidence type="ECO:0000256" key="4">
    <source>
        <dbReference type="ARBA" id="ARBA00022475"/>
    </source>
</evidence>
<sequence>MKIIICIIILTFLNGCSATKDEKTLEIKNAVDTTQNNISVEDFWVLSHQDYPKYPVNAARDNISGCVDFRFIIDREGRATNIQVIKAIPHRAFIPSATESLKKFRWEPTENNSTHQPVVTTLQLEFIINRIRNVPECLVKGTT</sequence>
<evidence type="ECO:0000256" key="6">
    <source>
        <dbReference type="ARBA" id="ARBA00022692"/>
    </source>
</evidence>
<comment type="similarity">
    <text evidence="2">Belongs to the TonB family.</text>
</comment>
<dbReference type="SUPFAM" id="SSF74653">
    <property type="entry name" value="TolA/TonB C-terminal domain"/>
    <property type="match status" value="1"/>
</dbReference>
<dbReference type="EMBL" id="CP052766">
    <property type="protein sequence ID" value="QJR79746.1"/>
    <property type="molecule type" value="Genomic_DNA"/>
</dbReference>
<keyword evidence="9" id="KW-0472">Membrane</keyword>